<organism evidence="1 2">
    <name type="scientific">Desulfocicer vacuolatum DSM 3385</name>
    <dbReference type="NCBI Taxonomy" id="1121400"/>
    <lineage>
        <taxon>Bacteria</taxon>
        <taxon>Pseudomonadati</taxon>
        <taxon>Thermodesulfobacteriota</taxon>
        <taxon>Desulfobacteria</taxon>
        <taxon>Desulfobacterales</taxon>
        <taxon>Desulfobacteraceae</taxon>
        <taxon>Desulfocicer</taxon>
    </lineage>
</organism>
<dbReference type="EMBL" id="FWXY01000004">
    <property type="protein sequence ID" value="SMC55734.1"/>
    <property type="molecule type" value="Genomic_DNA"/>
</dbReference>
<keyword evidence="2" id="KW-1185">Reference proteome</keyword>
<sequence>MENIYEISRLVYLSLAYSNGNKRIINDHQTELMELLQRFQAEDTFHRAVMENIRAMELQLLEVEPQGLRLSARNGASFFATTLTDYGKMLGRTPLKAGELLCVHCAVATAFFPTESDLDAPVEDLGVIVSGDVIEILRVFAKAEETMDPEDEILHPEVRTAARRLRELPEENPDSKRAVGGNSWLELITRVLEQMVATGYLLEFREEGEEEMEYRPTPAYQSAMRTASVYVFHAFRELVAEKKMFILPGDDSRELPRSAPGEVPHV</sequence>
<name>A0A1W2A4X3_9BACT</name>
<accession>A0A1W2A4X3</accession>
<evidence type="ECO:0000313" key="1">
    <source>
        <dbReference type="EMBL" id="SMC55734.1"/>
    </source>
</evidence>
<dbReference type="OrthoDB" id="5414903at2"/>
<proteinExistence type="predicted"/>
<dbReference type="AlphaFoldDB" id="A0A1W2A4X3"/>
<dbReference type="STRING" id="1121400.SAMN02746065_104127"/>
<reference evidence="1 2" key="1">
    <citation type="submission" date="2017-04" db="EMBL/GenBank/DDBJ databases">
        <authorList>
            <person name="Afonso C.L."/>
            <person name="Miller P.J."/>
            <person name="Scott M.A."/>
            <person name="Spackman E."/>
            <person name="Goraichik I."/>
            <person name="Dimitrov K.M."/>
            <person name="Suarez D.L."/>
            <person name="Swayne D.E."/>
        </authorList>
    </citation>
    <scope>NUCLEOTIDE SEQUENCE [LARGE SCALE GENOMIC DNA]</scope>
    <source>
        <strain evidence="1 2">DSM 3385</strain>
    </source>
</reference>
<gene>
    <name evidence="1" type="ORF">SAMN02746065_104127</name>
</gene>
<evidence type="ECO:0000313" key="2">
    <source>
        <dbReference type="Proteomes" id="UP000192418"/>
    </source>
</evidence>
<dbReference type="Proteomes" id="UP000192418">
    <property type="component" value="Unassembled WGS sequence"/>
</dbReference>
<protein>
    <submittedName>
        <fullName evidence="1">Uncharacterized protein</fullName>
    </submittedName>
</protein>
<dbReference type="RefSeq" id="WP_084067352.1">
    <property type="nucleotide sequence ID" value="NZ_FWXY01000004.1"/>
</dbReference>